<comment type="pathway">
    <text evidence="1 6">Carbohydrate degradation; pentose phosphate pathway; D-ribulose 5-phosphate from D-glucose 6-phosphate (oxidative stage): step 1/3.</text>
</comment>
<dbReference type="Gene3D" id="3.30.360.10">
    <property type="entry name" value="Dihydrodipicolinate Reductase, domain 2"/>
    <property type="match status" value="1"/>
</dbReference>
<dbReference type="GO" id="GO:0050661">
    <property type="term" value="F:NADP binding"/>
    <property type="evidence" value="ECO:0007669"/>
    <property type="project" value="UniProtKB-UniRule"/>
</dbReference>
<evidence type="ECO:0000256" key="2">
    <source>
        <dbReference type="ARBA" id="ARBA00022526"/>
    </source>
</evidence>
<evidence type="ECO:0000256" key="4">
    <source>
        <dbReference type="ARBA" id="ARBA00023002"/>
    </source>
</evidence>
<evidence type="ECO:0000256" key="5">
    <source>
        <dbReference type="ARBA" id="ARBA00023277"/>
    </source>
</evidence>
<dbReference type="InterPro" id="IPR036291">
    <property type="entry name" value="NAD(P)-bd_dom_sf"/>
</dbReference>
<protein>
    <recommendedName>
        <fullName evidence="6">Glucose-6-phosphate 1-dehydrogenase</fullName>
        <shortName evidence="6">G6PD</shortName>
        <ecNumber evidence="6">1.1.1.49</ecNumber>
    </recommendedName>
</protein>
<evidence type="ECO:0000259" key="8">
    <source>
        <dbReference type="Pfam" id="PF00479"/>
    </source>
</evidence>
<dbReference type="GO" id="GO:0004345">
    <property type="term" value="F:glucose-6-phosphate dehydrogenase activity"/>
    <property type="evidence" value="ECO:0007669"/>
    <property type="project" value="UniProtKB-UniRule"/>
</dbReference>
<feature type="binding site" evidence="6">
    <location>
        <position position="266"/>
    </location>
    <ligand>
        <name>substrate</name>
    </ligand>
</feature>
<dbReference type="Gene3D" id="3.40.50.720">
    <property type="entry name" value="NAD(P)-binding Rossmann-like Domain"/>
    <property type="match status" value="1"/>
</dbReference>
<dbReference type="PANTHER" id="PTHR23429">
    <property type="entry name" value="GLUCOSE-6-PHOSPHATE 1-DEHYDROGENASE G6PD"/>
    <property type="match status" value="1"/>
</dbReference>
<feature type="active site" description="Proton acceptor" evidence="6">
    <location>
        <position position="271"/>
    </location>
</feature>
<sequence>MTDELRPDLTHPVLEAEKGHPSTPCPETGRPASCTLVIFGASGDLTARKLIPALFHLFCNGSLPQKMNIVGVARSKMTTEDFRAHAREGLEEHASGDLFRWPELAARLFYHPLEYGRLSDYLALERTLRELDEKSGTEGNRIFYLATPPSVYAVVAEQLGAVGLAEETEGSFSRIVVEKPFGRDLASARELDARMHTAFAEHQIFRIDHYLAKEMVQNILMFRFANSVFEPLWNRRYIASITCASAESLGVGHRAGYYEQAGVLRDMFQNHMMQLLALSAIEPPSLFAANRVRDEKVKLYRSLRPFDGNTLWKDLSLGQYASGKISGRAVPAYRQERGIAPDSMIPTFAMIRAYVDNWRWQGVPFYIMSGKRLPKKLTRIVIQFRDVPHSMFRNVEQGEMVPNRLVLDLAPDNGISLRFQAKMPGSKLCFRPVVMHYSFDEDADGVLLDAYAKVFLDCMLGDQLLFWRQDSVELCWGWLTPILELCEECTDLQKHLEMYPAGSWGPESCREYMECLL</sequence>
<dbReference type="InterPro" id="IPR022674">
    <property type="entry name" value="G6P_DH_NAD-bd"/>
</dbReference>
<dbReference type="InterPro" id="IPR022675">
    <property type="entry name" value="G6P_DH_C"/>
</dbReference>
<feature type="domain" description="Glucose-6-phosphate dehydrogenase C-terminal" evidence="9">
    <location>
        <begin position="220"/>
        <end position="514"/>
    </location>
</feature>
<feature type="binding site" evidence="6">
    <location>
        <position position="209"/>
    </location>
    <ligand>
        <name>substrate</name>
    </ligand>
</feature>
<feature type="binding site" evidence="6">
    <location>
        <position position="179"/>
    </location>
    <ligand>
        <name>NADP(+)</name>
        <dbReference type="ChEBI" id="CHEBI:58349"/>
    </ligand>
</feature>
<comment type="similarity">
    <text evidence="6">Belongs to the glucose-6-phosphate dehydrogenase family.</text>
</comment>
<organism evidence="10 11">
    <name type="scientific">Desulfobaculum bizertense DSM 18034</name>
    <dbReference type="NCBI Taxonomy" id="1121442"/>
    <lineage>
        <taxon>Bacteria</taxon>
        <taxon>Pseudomonadati</taxon>
        <taxon>Thermodesulfobacteriota</taxon>
        <taxon>Desulfovibrionia</taxon>
        <taxon>Desulfovibrionales</taxon>
        <taxon>Desulfovibrionaceae</taxon>
        <taxon>Desulfobaculum</taxon>
    </lineage>
</organism>
<dbReference type="NCBIfam" id="TIGR00871">
    <property type="entry name" value="zwf"/>
    <property type="match status" value="1"/>
</dbReference>
<keyword evidence="2 6" id="KW-0313">Glucose metabolism</keyword>
<keyword evidence="11" id="KW-1185">Reference proteome</keyword>
<evidence type="ECO:0000259" key="9">
    <source>
        <dbReference type="Pfam" id="PF02781"/>
    </source>
</evidence>
<dbReference type="HAMAP" id="MF_00966">
    <property type="entry name" value="G6PD"/>
    <property type="match status" value="1"/>
</dbReference>
<feature type="binding site" evidence="6">
    <location>
        <position position="74"/>
    </location>
    <ligand>
        <name>NADP(+)</name>
        <dbReference type="ChEBI" id="CHEBI:58349"/>
    </ligand>
</feature>
<feature type="binding site" evidence="6">
    <location>
        <position position="213"/>
    </location>
    <ligand>
        <name>substrate</name>
    </ligand>
</feature>
<name>A0A1T4WZW9_9BACT</name>
<dbReference type="GO" id="GO:0005829">
    <property type="term" value="C:cytosol"/>
    <property type="evidence" value="ECO:0007669"/>
    <property type="project" value="TreeGrafter"/>
</dbReference>
<keyword evidence="5 6" id="KW-0119">Carbohydrate metabolism</keyword>
<comment type="function">
    <text evidence="6">Catalyzes the oxidation of glucose 6-phosphate to 6-phosphogluconolactone.</text>
</comment>
<dbReference type="SUPFAM" id="SSF55347">
    <property type="entry name" value="Glyceraldehyde-3-phosphate dehydrogenase-like, C-terminal domain"/>
    <property type="match status" value="1"/>
</dbReference>
<dbReference type="EC" id="1.1.1.49" evidence="6"/>
<evidence type="ECO:0000256" key="7">
    <source>
        <dbReference type="SAM" id="MobiDB-lite"/>
    </source>
</evidence>
<dbReference type="Proteomes" id="UP000189733">
    <property type="component" value="Unassembled WGS sequence"/>
</dbReference>
<gene>
    <name evidence="6" type="primary">zwf</name>
    <name evidence="10" type="ORF">SAMN02745702_02836</name>
</gene>
<evidence type="ECO:0000256" key="6">
    <source>
        <dbReference type="HAMAP-Rule" id="MF_00966"/>
    </source>
</evidence>
<dbReference type="OrthoDB" id="9802739at2"/>
<comment type="caution">
    <text evidence="6">Lacks conserved residue(s) required for the propagation of feature annotation.</text>
</comment>
<dbReference type="STRING" id="1121442.SAMN02745702_02836"/>
<feature type="compositionally biased region" description="Basic and acidic residues" evidence="7">
    <location>
        <begin position="1"/>
        <end position="20"/>
    </location>
</feature>
<feature type="domain" description="Glucose-6-phosphate dehydrogenase NAD-binding" evidence="8">
    <location>
        <begin position="37"/>
        <end position="218"/>
    </location>
</feature>
<accession>A0A1T4WZW9</accession>
<evidence type="ECO:0000256" key="3">
    <source>
        <dbReference type="ARBA" id="ARBA00022857"/>
    </source>
</evidence>
<dbReference type="GO" id="GO:0006006">
    <property type="term" value="P:glucose metabolic process"/>
    <property type="evidence" value="ECO:0007669"/>
    <property type="project" value="UniProtKB-KW"/>
</dbReference>
<evidence type="ECO:0000313" key="10">
    <source>
        <dbReference type="EMBL" id="SKA82844.1"/>
    </source>
</evidence>
<feature type="binding site" evidence="6">
    <location>
        <position position="247"/>
    </location>
    <ligand>
        <name>substrate</name>
    </ligand>
</feature>
<dbReference type="GO" id="GO:0009051">
    <property type="term" value="P:pentose-phosphate shunt, oxidative branch"/>
    <property type="evidence" value="ECO:0007669"/>
    <property type="project" value="TreeGrafter"/>
</dbReference>
<feature type="binding site" evidence="6">
    <location>
        <position position="376"/>
    </location>
    <ligand>
        <name>substrate</name>
    </ligand>
</feature>
<dbReference type="AlphaFoldDB" id="A0A1T4WZW9"/>
<dbReference type="PANTHER" id="PTHR23429:SF0">
    <property type="entry name" value="GLUCOSE-6-PHOSPHATE 1-DEHYDROGENASE"/>
    <property type="match status" value="1"/>
</dbReference>
<evidence type="ECO:0000313" key="11">
    <source>
        <dbReference type="Proteomes" id="UP000189733"/>
    </source>
</evidence>
<keyword evidence="4 6" id="KW-0560">Oxidoreductase</keyword>
<dbReference type="EMBL" id="FUYA01000013">
    <property type="protein sequence ID" value="SKA82844.1"/>
    <property type="molecule type" value="Genomic_DNA"/>
</dbReference>
<dbReference type="SUPFAM" id="SSF51735">
    <property type="entry name" value="NAD(P)-binding Rossmann-fold domains"/>
    <property type="match status" value="1"/>
</dbReference>
<dbReference type="PRINTS" id="PR00079">
    <property type="entry name" value="G6PDHDRGNASE"/>
</dbReference>
<evidence type="ECO:0000256" key="1">
    <source>
        <dbReference type="ARBA" id="ARBA00004937"/>
    </source>
</evidence>
<dbReference type="RefSeq" id="WP_078686101.1">
    <property type="nucleotide sequence ID" value="NZ_FUYA01000013.1"/>
</dbReference>
<dbReference type="UniPathway" id="UPA00115">
    <property type="reaction ID" value="UER00408"/>
</dbReference>
<reference evidence="10 11" key="1">
    <citation type="submission" date="2017-02" db="EMBL/GenBank/DDBJ databases">
        <authorList>
            <person name="Peterson S.W."/>
        </authorList>
    </citation>
    <scope>NUCLEOTIDE SEQUENCE [LARGE SCALE GENOMIC DNA]</scope>
    <source>
        <strain evidence="10 11">DSM 18034</strain>
    </source>
</reference>
<feature type="binding site" evidence="6">
    <location>
        <position position="371"/>
    </location>
    <ligand>
        <name>substrate</name>
    </ligand>
</feature>
<comment type="catalytic activity">
    <reaction evidence="6">
        <text>D-glucose 6-phosphate + NADP(+) = 6-phospho-D-glucono-1,5-lactone + NADPH + H(+)</text>
        <dbReference type="Rhea" id="RHEA:15841"/>
        <dbReference type="ChEBI" id="CHEBI:15378"/>
        <dbReference type="ChEBI" id="CHEBI:57783"/>
        <dbReference type="ChEBI" id="CHEBI:57955"/>
        <dbReference type="ChEBI" id="CHEBI:58349"/>
        <dbReference type="ChEBI" id="CHEBI:61548"/>
        <dbReference type="EC" id="1.1.1.49"/>
    </reaction>
</comment>
<dbReference type="Pfam" id="PF02781">
    <property type="entry name" value="G6PD_C"/>
    <property type="match status" value="1"/>
</dbReference>
<proteinExistence type="inferred from homology"/>
<dbReference type="Pfam" id="PF00479">
    <property type="entry name" value="G6PD_N"/>
    <property type="match status" value="1"/>
</dbReference>
<dbReference type="PIRSF" id="PIRSF000110">
    <property type="entry name" value="G6PD"/>
    <property type="match status" value="1"/>
</dbReference>
<feature type="region of interest" description="Disordered" evidence="7">
    <location>
        <begin position="1"/>
        <end position="27"/>
    </location>
</feature>
<keyword evidence="3 6" id="KW-0521">NADP</keyword>
<dbReference type="InterPro" id="IPR001282">
    <property type="entry name" value="G6P_DH"/>
</dbReference>